<dbReference type="Proteomes" id="UP000255165">
    <property type="component" value="Unassembled WGS sequence"/>
</dbReference>
<evidence type="ECO:0000313" key="5">
    <source>
        <dbReference type="Proteomes" id="UP000255165"/>
    </source>
</evidence>
<feature type="compositionally biased region" description="Low complexity" evidence="3">
    <location>
        <begin position="23"/>
        <end position="43"/>
    </location>
</feature>
<comment type="subcellular location">
    <subcellularLocation>
        <location evidence="1">Periplasm</location>
    </subcellularLocation>
</comment>
<comment type="caution">
    <text evidence="4">The sequence shown here is derived from an EMBL/GenBank/DDBJ whole genome shotgun (WGS) entry which is preliminary data.</text>
</comment>
<dbReference type="PANTHER" id="PTHR43649">
    <property type="entry name" value="ARABINOSE-BINDING PROTEIN-RELATED"/>
    <property type="match status" value="1"/>
</dbReference>
<sequence length="483" mass="53700">MAKAAHPGGIDTAVATSTYADTNTADTNTADTNTADTNTADTNTGRRRFIRTTGAVGLAAGLGPFLIPRHAHAAKHTLKILQWNHFVPGYDKWFDDTYVKQWGQKNDTEVVVDHVGIPALATRAAAEVSAQKGHDLFMFLSPAPVYEEQVIDHRELYEECQRKHGKPVELAIRSTYNPKTKKYFGFSDSFVPDPINYRKDLWDDVGMKPPDTWLDVLAAGRKIKARHGIPVGIGLSAELDTAMAMRTILYAFGGSVQDERHTVVLNSKNTLEAVKFVKALYQDTMTPEVLAWDPSSNNRAMLAGKISLCLNAISITREAENKNLPIARDIWLTQALQGPVRRIALEHVMDCYVIWKFAENIAGAKKFLVDYIDNFRQGFLGSEFYNFPCFLSTVPDLQKLIADDQKAMPRDKYKVLGALMNQATNVGYPGYANAAIDEIFNTWVLNTMFAKAATGDETPEDAVRLADAACKRIFAKWRDKGMV</sequence>
<proteinExistence type="inferred from homology"/>
<dbReference type="RefSeq" id="WP_115215412.1">
    <property type="nucleotide sequence ID" value="NZ_QKWJ01000070.1"/>
</dbReference>
<dbReference type="SUPFAM" id="SSF53850">
    <property type="entry name" value="Periplasmic binding protein-like II"/>
    <property type="match status" value="1"/>
</dbReference>
<dbReference type="Gene3D" id="3.40.190.10">
    <property type="entry name" value="Periplasmic binding protein-like II"/>
    <property type="match status" value="1"/>
</dbReference>
<gene>
    <name evidence="4" type="ORF">DN412_32900</name>
</gene>
<protein>
    <submittedName>
        <fullName evidence="4">Carbohydrate ABC transporter substrate-binding protein</fullName>
    </submittedName>
</protein>
<dbReference type="InterPro" id="IPR050490">
    <property type="entry name" value="Bact_solute-bd_prot1"/>
</dbReference>
<dbReference type="NCBIfam" id="TIGR01409">
    <property type="entry name" value="TAT_signal_seq"/>
    <property type="match status" value="1"/>
</dbReference>
<dbReference type="InterPro" id="IPR019546">
    <property type="entry name" value="TAT_signal_bac_arc"/>
</dbReference>
<reference evidence="5" key="1">
    <citation type="submission" date="2018-06" db="EMBL/GenBank/DDBJ databases">
        <authorList>
            <person name="Feng T."/>
            <person name="Jeon C.O."/>
        </authorList>
    </citation>
    <scope>NUCLEOTIDE SEQUENCE [LARGE SCALE GENOMIC DNA]</scope>
    <source>
        <strain evidence="5">S23</strain>
    </source>
</reference>
<evidence type="ECO:0000256" key="2">
    <source>
        <dbReference type="ARBA" id="ARBA00008520"/>
    </source>
</evidence>
<name>A0A370NKQ0_9BURK</name>
<keyword evidence="5" id="KW-1185">Reference proteome</keyword>
<dbReference type="InterPro" id="IPR006059">
    <property type="entry name" value="SBP"/>
</dbReference>
<feature type="region of interest" description="Disordered" evidence="3">
    <location>
        <begin position="23"/>
        <end position="46"/>
    </location>
</feature>
<evidence type="ECO:0000256" key="3">
    <source>
        <dbReference type="SAM" id="MobiDB-lite"/>
    </source>
</evidence>
<evidence type="ECO:0000256" key="1">
    <source>
        <dbReference type="ARBA" id="ARBA00004418"/>
    </source>
</evidence>
<organism evidence="4 5">
    <name type="scientific">Cupriavidus lacunae</name>
    <dbReference type="NCBI Taxonomy" id="2666307"/>
    <lineage>
        <taxon>Bacteria</taxon>
        <taxon>Pseudomonadati</taxon>
        <taxon>Pseudomonadota</taxon>
        <taxon>Betaproteobacteria</taxon>
        <taxon>Burkholderiales</taxon>
        <taxon>Burkholderiaceae</taxon>
        <taxon>Cupriavidus</taxon>
    </lineage>
</organism>
<dbReference type="GO" id="GO:0042597">
    <property type="term" value="C:periplasmic space"/>
    <property type="evidence" value="ECO:0007669"/>
    <property type="project" value="UniProtKB-SubCell"/>
</dbReference>
<dbReference type="Pfam" id="PF01547">
    <property type="entry name" value="SBP_bac_1"/>
    <property type="match status" value="1"/>
</dbReference>
<dbReference type="PANTHER" id="PTHR43649:SF12">
    <property type="entry name" value="DIACETYLCHITOBIOSE BINDING PROTEIN DASA"/>
    <property type="match status" value="1"/>
</dbReference>
<dbReference type="InterPro" id="IPR006311">
    <property type="entry name" value="TAT_signal"/>
</dbReference>
<evidence type="ECO:0000313" key="4">
    <source>
        <dbReference type="EMBL" id="RDK06153.1"/>
    </source>
</evidence>
<accession>A0A370NKQ0</accession>
<dbReference type="AlphaFoldDB" id="A0A370NKQ0"/>
<dbReference type="PROSITE" id="PS51318">
    <property type="entry name" value="TAT"/>
    <property type="match status" value="1"/>
</dbReference>
<comment type="similarity">
    <text evidence="2">Belongs to the bacterial solute-binding protein 1 family.</text>
</comment>
<dbReference type="EMBL" id="QKWJ01000070">
    <property type="protein sequence ID" value="RDK06153.1"/>
    <property type="molecule type" value="Genomic_DNA"/>
</dbReference>